<organism evidence="2 3">
    <name type="scientific">Stentor coeruleus</name>
    <dbReference type="NCBI Taxonomy" id="5963"/>
    <lineage>
        <taxon>Eukaryota</taxon>
        <taxon>Sar</taxon>
        <taxon>Alveolata</taxon>
        <taxon>Ciliophora</taxon>
        <taxon>Postciliodesmatophora</taxon>
        <taxon>Heterotrichea</taxon>
        <taxon>Heterotrichida</taxon>
        <taxon>Stentoridae</taxon>
        <taxon>Stentor</taxon>
    </lineage>
</organism>
<evidence type="ECO:0000313" key="2">
    <source>
        <dbReference type="EMBL" id="OMJ68657.1"/>
    </source>
</evidence>
<dbReference type="AlphaFoldDB" id="A0A1R2AVX8"/>
<dbReference type="OrthoDB" id="6350321at2759"/>
<evidence type="ECO:0000313" key="3">
    <source>
        <dbReference type="Proteomes" id="UP000187209"/>
    </source>
</evidence>
<comment type="caution">
    <text evidence="2">The sequence shown here is derived from an EMBL/GenBank/DDBJ whole genome shotgun (WGS) entry which is preliminary data.</text>
</comment>
<gene>
    <name evidence="2" type="ORF">SteCoe_33832</name>
</gene>
<evidence type="ECO:0000256" key="1">
    <source>
        <dbReference type="SAM" id="Coils"/>
    </source>
</evidence>
<dbReference type="EMBL" id="MPUH01001298">
    <property type="protein sequence ID" value="OMJ68657.1"/>
    <property type="molecule type" value="Genomic_DNA"/>
</dbReference>
<dbReference type="SUPFAM" id="SSF50965">
    <property type="entry name" value="Galactose oxidase, central domain"/>
    <property type="match status" value="1"/>
</dbReference>
<dbReference type="Gene3D" id="2.120.10.80">
    <property type="entry name" value="Kelch-type beta propeller"/>
    <property type="match status" value="1"/>
</dbReference>
<name>A0A1R2AVX8_9CILI</name>
<dbReference type="InterPro" id="IPR015915">
    <property type="entry name" value="Kelch-typ_b-propeller"/>
</dbReference>
<keyword evidence="1" id="KW-0175">Coiled coil</keyword>
<accession>A0A1R2AVX8</accession>
<keyword evidence="3" id="KW-1185">Reference proteome</keyword>
<feature type="coiled-coil region" evidence="1">
    <location>
        <begin position="172"/>
        <end position="206"/>
    </location>
</feature>
<proteinExistence type="predicted"/>
<sequence>MDNCEFEKCKGLPEYICECQGKTTGLCSNHLQIHCLKPFQHNFKSNFETLGEEDKKLISAICKQGLAKISKMREMIVNKSREKINNIILTTSKDLNKLREKQDLFQEMIEFAASNGKIIKTKTLSKRDELILEKISKKTSFYDELDKEEHEMVNAFEAGLNQREISNIIEEVKKNTEENSKTGEKVKELNEKVQEIIETKNEVSKILSHLEDKMNEHTLDYHSYKKVTFLCYPKNDTKCLNIINPFSDKDQQILLDIPDNLRPWGGTCMLSSRELFYNNQRNTYIFNLETRTAVKKSNSIHSRDDTGPGCIYNENVFIFQDDISEKYTVMTDTWSSVSKMPVNSQWISSAAFKNFIILTGSQTCSAFFYYPDSDAYKAYGNFTPGKHKTLIKDGSNVYIFENGKIYENTNQELTEFRLLQSDTCIPNNSIACIPFKKSSMIYFILYSDWNIYRFNTNNRTVEKIRKVNLG</sequence>
<reference evidence="2 3" key="1">
    <citation type="submission" date="2016-11" db="EMBL/GenBank/DDBJ databases">
        <title>The macronuclear genome of Stentor coeruleus: a giant cell with tiny introns.</title>
        <authorList>
            <person name="Slabodnick M."/>
            <person name="Ruby J.G."/>
            <person name="Reiff S.B."/>
            <person name="Swart E.C."/>
            <person name="Gosai S."/>
            <person name="Prabakaran S."/>
            <person name="Witkowska E."/>
            <person name="Larue G.E."/>
            <person name="Fisher S."/>
            <person name="Freeman R.M."/>
            <person name="Gunawardena J."/>
            <person name="Chu W."/>
            <person name="Stover N.A."/>
            <person name="Gregory B.D."/>
            <person name="Nowacki M."/>
            <person name="Derisi J."/>
            <person name="Roy S.W."/>
            <person name="Marshall W.F."/>
            <person name="Sood P."/>
        </authorList>
    </citation>
    <scope>NUCLEOTIDE SEQUENCE [LARGE SCALE GENOMIC DNA]</scope>
    <source>
        <strain evidence="2">WM001</strain>
    </source>
</reference>
<dbReference type="InterPro" id="IPR011043">
    <property type="entry name" value="Gal_Oxase/kelch_b-propeller"/>
</dbReference>
<protein>
    <submittedName>
        <fullName evidence="2">Uncharacterized protein</fullName>
    </submittedName>
</protein>
<dbReference type="Proteomes" id="UP000187209">
    <property type="component" value="Unassembled WGS sequence"/>
</dbReference>